<comment type="similarity">
    <text evidence="1">Belongs to the peptidase C2 family. PalB/RIM13 subfamily.</text>
</comment>
<dbReference type="CDD" id="cd00044">
    <property type="entry name" value="CysPc"/>
    <property type="match status" value="1"/>
</dbReference>
<dbReference type="SUPFAM" id="SSF49758">
    <property type="entry name" value="Calpain large subunit, middle domain (domain III)"/>
    <property type="match status" value="2"/>
</dbReference>
<dbReference type="Pfam" id="PF00648">
    <property type="entry name" value="Peptidase_C2"/>
    <property type="match status" value="1"/>
</dbReference>
<organism evidence="9 10">
    <name type="scientific">Meristemomyces frigidus</name>
    <dbReference type="NCBI Taxonomy" id="1508187"/>
    <lineage>
        <taxon>Eukaryota</taxon>
        <taxon>Fungi</taxon>
        <taxon>Dikarya</taxon>
        <taxon>Ascomycota</taxon>
        <taxon>Pezizomycotina</taxon>
        <taxon>Dothideomycetes</taxon>
        <taxon>Dothideomycetidae</taxon>
        <taxon>Mycosphaerellales</taxon>
        <taxon>Teratosphaeriaceae</taxon>
        <taxon>Meristemomyces</taxon>
    </lineage>
</organism>
<evidence type="ECO:0000256" key="2">
    <source>
        <dbReference type="ARBA" id="ARBA00022670"/>
    </source>
</evidence>
<gene>
    <name evidence="9" type="ORF">LTR62_002278</name>
</gene>
<feature type="active site" evidence="5">
    <location>
        <position position="444"/>
    </location>
</feature>
<keyword evidence="6" id="KW-0175">Coiled coil</keyword>
<dbReference type="Proteomes" id="UP001310890">
    <property type="component" value="Unassembled WGS sequence"/>
</dbReference>
<feature type="compositionally biased region" description="Low complexity" evidence="7">
    <location>
        <begin position="130"/>
        <end position="141"/>
    </location>
</feature>
<evidence type="ECO:0000259" key="8">
    <source>
        <dbReference type="PROSITE" id="PS50203"/>
    </source>
</evidence>
<evidence type="ECO:0000256" key="1">
    <source>
        <dbReference type="ARBA" id="ARBA00010193"/>
    </source>
</evidence>
<dbReference type="Gene3D" id="3.90.70.10">
    <property type="entry name" value="Cysteine proteinases"/>
    <property type="match status" value="1"/>
</dbReference>
<proteinExistence type="inferred from homology"/>
<keyword evidence="2 5" id="KW-0645">Protease</keyword>
<comment type="caution">
    <text evidence="9">The sequence shown here is derived from an EMBL/GenBank/DDBJ whole genome shotgun (WGS) entry which is preliminary data.</text>
</comment>
<feature type="domain" description="Calpain catalytic" evidence="8">
    <location>
        <begin position="175"/>
        <end position="523"/>
    </location>
</feature>
<dbReference type="InterPro" id="IPR038765">
    <property type="entry name" value="Papain-like_cys_pep_sf"/>
</dbReference>
<evidence type="ECO:0000256" key="3">
    <source>
        <dbReference type="ARBA" id="ARBA00022801"/>
    </source>
</evidence>
<dbReference type="PROSITE" id="PS50203">
    <property type="entry name" value="CALPAIN_CAT"/>
    <property type="match status" value="1"/>
</dbReference>
<feature type="compositionally biased region" description="Polar residues" evidence="7">
    <location>
        <begin position="59"/>
        <end position="72"/>
    </location>
</feature>
<protein>
    <recommendedName>
        <fullName evidence="8">Calpain catalytic domain-containing protein</fullName>
    </recommendedName>
</protein>
<keyword evidence="3 5" id="KW-0378">Hydrolase</keyword>
<reference evidence="9" key="1">
    <citation type="submission" date="2023-08" db="EMBL/GenBank/DDBJ databases">
        <title>Black Yeasts Isolated from many extreme environments.</title>
        <authorList>
            <person name="Coleine C."/>
            <person name="Stajich J.E."/>
            <person name="Selbmann L."/>
        </authorList>
    </citation>
    <scope>NUCLEOTIDE SEQUENCE</scope>
    <source>
        <strain evidence="9">CCFEE 5401</strain>
    </source>
</reference>
<dbReference type="GO" id="GO:0006508">
    <property type="term" value="P:proteolysis"/>
    <property type="evidence" value="ECO:0007669"/>
    <property type="project" value="UniProtKB-KW"/>
</dbReference>
<evidence type="ECO:0000256" key="5">
    <source>
        <dbReference type="PROSITE-ProRule" id="PRU00239"/>
    </source>
</evidence>
<dbReference type="Pfam" id="PF01067">
    <property type="entry name" value="Calpain_III"/>
    <property type="match status" value="1"/>
</dbReference>
<name>A0AAN7TT53_9PEZI</name>
<feature type="active site" evidence="5">
    <location>
        <position position="424"/>
    </location>
</feature>
<feature type="coiled-coil region" evidence="6">
    <location>
        <begin position="72"/>
        <end position="102"/>
    </location>
</feature>
<evidence type="ECO:0000256" key="6">
    <source>
        <dbReference type="SAM" id="Coils"/>
    </source>
</evidence>
<keyword evidence="4 5" id="KW-0788">Thiol protease</keyword>
<accession>A0AAN7TT53</accession>
<feature type="region of interest" description="Disordered" evidence="7">
    <location>
        <begin position="115"/>
        <end position="155"/>
    </location>
</feature>
<dbReference type="SMART" id="SM00230">
    <property type="entry name" value="CysPc"/>
    <property type="match status" value="1"/>
</dbReference>
<feature type="active site" evidence="5">
    <location>
        <position position="256"/>
    </location>
</feature>
<dbReference type="SMART" id="SM00720">
    <property type="entry name" value="calpain_III"/>
    <property type="match status" value="1"/>
</dbReference>
<dbReference type="InterPro" id="IPR051297">
    <property type="entry name" value="PalB/RIM13"/>
</dbReference>
<feature type="region of interest" description="Disordered" evidence="7">
    <location>
        <begin position="46"/>
        <end position="72"/>
    </location>
</feature>
<sequence length="954" mass="105668">MGRGNGSVARARSTLEYPQTFTCVDDFSQVNIVLLLSTAMNIADSGPGTLKGDEDGPSSFPTRQVSPPASQSTALEAAIKDAEAAMRALKLAKDSNEQARQSTLIKQLLQEAERIKHSEESTSPNTRFATSRTTPESSPSSVLATRQLKEPHSTRTLSRAEQILLLKAGYLNGFKFPPWVTPPAPDEFELKDGEDLFTDTPQLPLSKFQAEVLDAWKRPNDALPPPTWFCGDHLNLGPSMSVTRKIDLVQDAATDCSVVASLCAGVARAERGHNKILRSIIYPYDDENKRPGMSANGKYAVRLNFNGCSRKVNIDDWLPVSSTDRIIHVVDRHNPGLLWPALIEKAYLKVRGGYDFPGSNSATDLWIMTGWIPEQVFLQSDDLEPERFWKRMSTAFDHGDVLVTMGTGKMTAKTERELGLAGEHDYAVLDLREVDGQCLLLIKNPWCDSLSWRGKIRKGLRSETMPTPERAERSLIELDDDTGPLQSSRDLLNADEKLSPGTFWMDLDNVLQHYESIYLNWNPGLFKNRSDLHFIWDLSASGGVSSGQSACLSSHPQFVITPSQRGLVWVLLSRHFKNPTPNDPTNEHVAEGRYSIDLHGHISLIAALSEGRRLLLPEKYLAKGWYVDSPQTLLKLNDRSPGVPVTITPLEQDLVSREHTFTLSVFSNGPVDIMEAAMRYPYTSTLSAAWTIDTAGGNAHSSAYSTNPQFSIAISRKAHISLLVEVMQGELNVHVKLVHSKGLRVHAVRSKDIVFDSNEYRRGCCVAEFQGLDAGRYTVICSTFEPGQLGQFKLTAESSQPTQMMLLPREGAGRLRVELSAASFGYGQNKIAARVVAKRPTKFYAVARPFDNASNQGTSSASCSLIRMSLESGRGPRRQIHIASNGGEYADCRGGVRTEDVDLKPEITQHGEGPWLVLDRRYVGEEVQEEIFSVELLVDQPDALTCSVWRAWED</sequence>
<dbReference type="PANTHER" id="PTHR46143:SF1">
    <property type="entry name" value="CALPAIN-7"/>
    <property type="match status" value="1"/>
</dbReference>
<dbReference type="InterPro" id="IPR022683">
    <property type="entry name" value="Calpain_III"/>
</dbReference>
<dbReference type="InterPro" id="IPR036213">
    <property type="entry name" value="Calpain_III_sf"/>
</dbReference>
<evidence type="ECO:0000313" key="10">
    <source>
        <dbReference type="Proteomes" id="UP001310890"/>
    </source>
</evidence>
<dbReference type="GO" id="GO:0004198">
    <property type="term" value="F:calcium-dependent cysteine-type endopeptidase activity"/>
    <property type="evidence" value="ECO:0007669"/>
    <property type="project" value="InterPro"/>
</dbReference>
<dbReference type="Gene3D" id="2.60.120.380">
    <property type="match status" value="1"/>
</dbReference>
<dbReference type="SUPFAM" id="SSF54001">
    <property type="entry name" value="Cysteine proteinases"/>
    <property type="match status" value="1"/>
</dbReference>
<dbReference type="AlphaFoldDB" id="A0AAN7TT53"/>
<dbReference type="InterPro" id="IPR001300">
    <property type="entry name" value="Peptidase_C2_calpain_cat"/>
</dbReference>
<dbReference type="EMBL" id="JAVRRL010000016">
    <property type="protein sequence ID" value="KAK5114704.1"/>
    <property type="molecule type" value="Genomic_DNA"/>
</dbReference>
<evidence type="ECO:0000256" key="7">
    <source>
        <dbReference type="SAM" id="MobiDB-lite"/>
    </source>
</evidence>
<dbReference type="Pfam" id="PF25435">
    <property type="entry name" value="PalB_C"/>
    <property type="match status" value="1"/>
</dbReference>
<dbReference type="PANTHER" id="PTHR46143">
    <property type="entry name" value="CALPAIN-7"/>
    <property type="match status" value="1"/>
</dbReference>
<evidence type="ECO:0000313" key="9">
    <source>
        <dbReference type="EMBL" id="KAK5114704.1"/>
    </source>
</evidence>
<evidence type="ECO:0000256" key="4">
    <source>
        <dbReference type="ARBA" id="ARBA00022807"/>
    </source>
</evidence>
<dbReference type="InterPro" id="IPR022682">
    <property type="entry name" value="Calpain_domain_III"/>
</dbReference>